<proteinExistence type="predicted"/>
<reference evidence="4 5" key="1">
    <citation type="journal article" date="2015" name="Genome Announc.">
        <title>Expanding the biotechnology potential of lactobacilli through comparative genomics of 213 strains and associated genera.</title>
        <authorList>
            <person name="Sun Z."/>
            <person name="Harris H.M."/>
            <person name="McCann A."/>
            <person name="Guo C."/>
            <person name="Argimon S."/>
            <person name="Zhang W."/>
            <person name="Yang X."/>
            <person name="Jeffery I.B."/>
            <person name="Cooney J.C."/>
            <person name="Kagawa T.F."/>
            <person name="Liu W."/>
            <person name="Song Y."/>
            <person name="Salvetti E."/>
            <person name="Wrobel A."/>
            <person name="Rasinkangas P."/>
            <person name="Parkhill J."/>
            <person name="Rea M.C."/>
            <person name="O'Sullivan O."/>
            <person name="Ritari J."/>
            <person name="Douillard F.P."/>
            <person name="Paul Ross R."/>
            <person name="Yang R."/>
            <person name="Briner A.E."/>
            <person name="Felis G.E."/>
            <person name="de Vos W.M."/>
            <person name="Barrangou R."/>
            <person name="Klaenhammer T.R."/>
            <person name="Caufield P.W."/>
            <person name="Cui Y."/>
            <person name="Zhang H."/>
            <person name="O'Toole P.W."/>
        </authorList>
    </citation>
    <scope>NUCLEOTIDE SEQUENCE [LARGE SCALE GENOMIC DNA]</scope>
    <source>
        <strain evidence="4 5">DSM 20003</strain>
    </source>
</reference>
<dbReference type="PANTHER" id="PTHR33055">
    <property type="entry name" value="TRANSPOSASE FOR INSERTION SEQUENCE ELEMENT IS1111A"/>
    <property type="match status" value="1"/>
</dbReference>
<dbReference type="Pfam" id="PF01548">
    <property type="entry name" value="DEDD_Tnp_IS110"/>
    <property type="match status" value="1"/>
</dbReference>
<dbReference type="OrthoDB" id="9790935at2"/>
<feature type="domain" description="Transposase IS110-like N-terminal" evidence="2">
    <location>
        <begin position="6"/>
        <end position="155"/>
    </location>
</feature>
<dbReference type="PATRIC" id="fig|1423726.3.peg.903"/>
<name>A0A0R1GJA4_9LACO</name>
<dbReference type="NCBIfam" id="NF033542">
    <property type="entry name" value="transpos_IS110"/>
    <property type="match status" value="1"/>
</dbReference>
<dbReference type="Proteomes" id="UP000051461">
    <property type="component" value="Unassembled WGS sequence"/>
</dbReference>
<protein>
    <submittedName>
        <fullName evidence="4">Transposase</fullName>
    </submittedName>
</protein>
<dbReference type="InterPro" id="IPR002525">
    <property type="entry name" value="Transp_IS110-like_N"/>
</dbReference>
<dbReference type="Pfam" id="PF02371">
    <property type="entry name" value="Transposase_20"/>
    <property type="match status" value="1"/>
</dbReference>
<dbReference type="RefSeq" id="WP_057905302.1">
    <property type="nucleotide sequence ID" value="NZ_AZDA01000094.1"/>
</dbReference>
<keyword evidence="1" id="KW-0175">Coiled coil</keyword>
<dbReference type="InterPro" id="IPR003346">
    <property type="entry name" value="Transposase_20"/>
</dbReference>
<sequence length="401" mass="45733">MECIFGIDVSKATANVSILVNETFIKEFKIENNNPGYQTLENELNGFTEPQIIFESTGVYSRSLRAYLQRNNWQYTEINPLKSKIDMASFRHDKTDALDARGLALAMKKQHYKPTYQQDPAYSELHDLERTYQDYNEDVVRAKNRLHKALQLTFPELEHVLSKTDGVLYWHLVERFAHPALVLKYDATELANQVLDATPKNMGIKRALKIANRLLELAERCASSVPVNAHAVRATMYFATEVERLDGLKNAIITEMEETAKGLEEVKYILSFPGIGIKTTMCLLGEVGDLRRFHSANAVNRYIGIDLVRYESGDHKMKRGISKRGNAYARKILYRAIMNIVSAARYQPSNVSVYYQNKKQSAPTKRTKLITIAAIGRLIRTLYHLVINNDYFDPKTSLAGQ</sequence>
<dbReference type="GO" id="GO:0004803">
    <property type="term" value="F:transposase activity"/>
    <property type="evidence" value="ECO:0007669"/>
    <property type="project" value="InterPro"/>
</dbReference>
<dbReference type="AlphaFoldDB" id="A0A0R1GJA4"/>
<dbReference type="PANTHER" id="PTHR33055:SF17">
    <property type="entry name" value="THIRD ORF IN TRANSPOSON ISC1491"/>
    <property type="match status" value="1"/>
</dbReference>
<accession>A0A0R1GJA4</accession>
<dbReference type="GO" id="GO:0006313">
    <property type="term" value="P:DNA transposition"/>
    <property type="evidence" value="ECO:0007669"/>
    <property type="project" value="InterPro"/>
</dbReference>
<keyword evidence="5" id="KW-1185">Reference proteome</keyword>
<gene>
    <name evidence="4" type="ORF">FC07_GL000879</name>
</gene>
<evidence type="ECO:0000313" key="5">
    <source>
        <dbReference type="Proteomes" id="UP000051461"/>
    </source>
</evidence>
<dbReference type="GO" id="GO:0003677">
    <property type="term" value="F:DNA binding"/>
    <property type="evidence" value="ECO:0007669"/>
    <property type="project" value="InterPro"/>
</dbReference>
<evidence type="ECO:0000256" key="1">
    <source>
        <dbReference type="SAM" id="Coils"/>
    </source>
</evidence>
<dbReference type="EMBL" id="AZDA01000094">
    <property type="protein sequence ID" value="KRK34075.1"/>
    <property type="molecule type" value="Genomic_DNA"/>
</dbReference>
<organism evidence="4 5">
    <name type="scientific">Loigolactobacillus bifermentans DSM 20003</name>
    <dbReference type="NCBI Taxonomy" id="1423726"/>
    <lineage>
        <taxon>Bacteria</taxon>
        <taxon>Bacillati</taxon>
        <taxon>Bacillota</taxon>
        <taxon>Bacilli</taxon>
        <taxon>Lactobacillales</taxon>
        <taxon>Lactobacillaceae</taxon>
        <taxon>Loigolactobacillus</taxon>
    </lineage>
</organism>
<evidence type="ECO:0000259" key="2">
    <source>
        <dbReference type="Pfam" id="PF01548"/>
    </source>
</evidence>
<evidence type="ECO:0000313" key="4">
    <source>
        <dbReference type="EMBL" id="KRK34075.1"/>
    </source>
</evidence>
<dbReference type="InterPro" id="IPR047650">
    <property type="entry name" value="Transpos_IS110"/>
</dbReference>
<feature type="coiled-coil region" evidence="1">
    <location>
        <begin position="125"/>
        <end position="152"/>
    </location>
</feature>
<comment type="caution">
    <text evidence="4">The sequence shown here is derived from an EMBL/GenBank/DDBJ whole genome shotgun (WGS) entry which is preliminary data.</text>
</comment>
<evidence type="ECO:0000259" key="3">
    <source>
        <dbReference type="Pfam" id="PF02371"/>
    </source>
</evidence>
<feature type="domain" description="Transposase IS116/IS110/IS902 C-terminal" evidence="3">
    <location>
        <begin position="268"/>
        <end position="344"/>
    </location>
</feature>